<protein>
    <submittedName>
        <fullName evidence="2">Antibiotic resistance protein</fullName>
    </submittedName>
</protein>
<keyword evidence="3" id="KW-1185">Reference proteome</keyword>
<organism evidence="2 3">
    <name type="scientific">Rhizobium quercicola</name>
    <dbReference type="NCBI Taxonomy" id="2901226"/>
    <lineage>
        <taxon>Bacteria</taxon>
        <taxon>Pseudomonadati</taxon>
        <taxon>Pseudomonadota</taxon>
        <taxon>Alphaproteobacteria</taxon>
        <taxon>Hyphomicrobiales</taxon>
        <taxon>Rhizobiaceae</taxon>
        <taxon>Rhizobium/Agrobacterium group</taxon>
        <taxon>Rhizobium</taxon>
    </lineage>
</organism>
<accession>A0A9X1T1P0</accession>
<dbReference type="Pfam" id="PF07812">
    <property type="entry name" value="TfuA"/>
    <property type="match status" value="1"/>
</dbReference>
<proteinExistence type="predicted"/>
<name>A0A9X1T1P0_9HYPH</name>
<dbReference type="InterPro" id="IPR012924">
    <property type="entry name" value="TfuA_core"/>
</dbReference>
<evidence type="ECO:0000313" key="3">
    <source>
        <dbReference type="Proteomes" id="UP001139089"/>
    </source>
</evidence>
<dbReference type="EMBL" id="JAJOZR010000008">
    <property type="protein sequence ID" value="MCD7110020.1"/>
    <property type="molecule type" value="Genomic_DNA"/>
</dbReference>
<evidence type="ECO:0000259" key="1">
    <source>
        <dbReference type="Pfam" id="PF07812"/>
    </source>
</evidence>
<comment type="caution">
    <text evidence="2">The sequence shown here is derived from an EMBL/GenBank/DDBJ whole genome shotgun (WGS) entry which is preliminary data.</text>
</comment>
<dbReference type="AlphaFoldDB" id="A0A9X1T1P0"/>
<gene>
    <name evidence="2" type="ORF">LRX75_13335</name>
</gene>
<feature type="domain" description="TfuA-like core" evidence="1">
    <location>
        <begin position="46"/>
        <end position="165"/>
    </location>
</feature>
<evidence type="ECO:0000313" key="2">
    <source>
        <dbReference type="EMBL" id="MCD7110020.1"/>
    </source>
</evidence>
<dbReference type="Proteomes" id="UP001139089">
    <property type="component" value="Unassembled WGS sequence"/>
</dbReference>
<reference evidence="2" key="1">
    <citation type="submission" date="2021-12" db="EMBL/GenBank/DDBJ databases">
        <authorList>
            <person name="Li Y."/>
        </authorList>
    </citation>
    <scope>NUCLEOTIDE SEQUENCE</scope>
    <source>
        <strain evidence="2">DKSPLA3</strain>
    </source>
</reference>
<dbReference type="RefSeq" id="WP_231815116.1">
    <property type="nucleotide sequence ID" value="NZ_JAJOZR010000008.1"/>
</dbReference>
<sequence length="243" mass="26277">MKVLFVGPTLPDAARCAPGLDIRPPAIQGDLYRAVRDGAAVIGLVDGGFEYTAPVWHKEILYALSEGVAVLGAASMGALRAAECRAFGMVGIGTIAQAYADGTLVDDADVAQLHAPAELGWASLTEPLVNIVATLQQPHLPAGFTPDLCDRIEAAARQLHFKERTWAAIADRVDLPDTGLRTRLERDLKASACNRKREDALLLVAAMTAHAGERSPDRPAWVFQETTLWRDLLDRENAKLLMF</sequence>